<dbReference type="InterPro" id="IPR003594">
    <property type="entry name" value="HATPase_dom"/>
</dbReference>
<dbReference type="RefSeq" id="WP_184173177.1">
    <property type="nucleotide sequence ID" value="NZ_BAABAG010000017.1"/>
</dbReference>
<dbReference type="Gene3D" id="1.20.5.1930">
    <property type="match status" value="1"/>
</dbReference>
<feature type="domain" description="DUF7134" evidence="13">
    <location>
        <begin position="8"/>
        <end position="181"/>
    </location>
</feature>
<evidence type="ECO:0000256" key="1">
    <source>
        <dbReference type="ARBA" id="ARBA00000085"/>
    </source>
</evidence>
<dbReference type="InterPro" id="IPR050482">
    <property type="entry name" value="Sensor_HK_TwoCompSys"/>
</dbReference>
<evidence type="ECO:0000256" key="9">
    <source>
        <dbReference type="SAM" id="MobiDB-lite"/>
    </source>
</evidence>
<protein>
    <recommendedName>
        <fullName evidence="2">histidine kinase</fullName>
        <ecNumber evidence="2">2.7.13.3</ecNumber>
    </recommendedName>
</protein>
<feature type="compositionally biased region" description="Basic and acidic residues" evidence="9">
    <location>
        <begin position="425"/>
        <end position="436"/>
    </location>
</feature>
<dbReference type="PANTHER" id="PTHR24421">
    <property type="entry name" value="NITRATE/NITRITE SENSOR PROTEIN NARX-RELATED"/>
    <property type="match status" value="1"/>
</dbReference>
<evidence type="ECO:0000256" key="4">
    <source>
        <dbReference type="ARBA" id="ARBA00022679"/>
    </source>
</evidence>
<keyword evidence="3" id="KW-0597">Phosphoprotein</keyword>
<evidence type="ECO:0000256" key="2">
    <source>
        <dbReference type="ARBA" id="ARBA00012438"/>
    </source>
</evidence>
<keyword evidence="4" id="KW-0808">Transferase</keyword>
<feature type="transmembrane region" description="Helical" evidence="10">
    <location>
        <begin position="155"/>
        <end position="174"/>
    </location>
</feature>
<dbReference type="CDD" id="cd16917">
    <property type="entry name" value="HATPase_UhpB-NarQ-NarX-like"/>
    <property type="match status" value="1"/>
</dbReference>
<name>A0A7W9JKI3_9MICC</name>
<evidence type="ECO:0000256" key="6">
    <source>
        <dbReference type="ARBA" id="ARBA00022777"/>
    </source>
</evidence>
<dbReference type="InterPro" id="IPR055558">
    <property type="entry name" value="DUF7134"/>
</dbReference>
<proteinExistence type="predicted"/>
<keyword evidence="15" id="KW-1185">Reference proteome</keyword>
<dbReference type="EC" id="2.7.13.3" evidence="2"/>
<keyword evidence="5" id="KW-0547">Nucleotide-binding</keyword>
<dbReference type="PANTHER" id="PTHR24421:SF10">
    <property type="entry name" value="NITRATE_NITRITE SENSOR PROTEIN NARQ"/>
    <property type="match status" value="1"/>
</dbReference>
<evidence type="ECO:0000313" key="14">
    <source>
        <dbReference type="EMBL" id="MBB5849561.1"/>
    </source>
</evidence>
<feature type="compositionally biased region" description="Low complexity" evidence="9">
    <location>
        <begin position="280"/>
        <end position="307"/>
    </location>
</feature>
<dbReference type="Gene3D" id="3.30.565.10">
    <property type="entry name" value="Histidine kinase-like ATPase, C-terminal domain"/>
    <property type="match status" value="1"/>
</dbReference>
<reference evidence="14 15" key="1">
    <citation type="submission" date="2020-08" db="EMBL/GenBank/DDBJ databases">
        <title>Sequencing the genomes of 1000 actinobacteria strains.</title>
        <authorList>
            <person name="Klenk H.-P."/>
        </authorList>
    </citation>
    <scope>NUCLEOTIDE SEQUENCE [LARGE SCALE GENOMIC DNA]</scope>
    <source>
        <strain evidence="14 15">DSM 17945</strain>
    </source>
</reference>
<dbReference type="Pfam" id="PF02518">
    <property type="entry name" value="HATPase_c"/>
    <property type="match status" value="1"/>
</dbReference>
<evidence type="ECO:0000313" key="15">
    <source>
        <dbReference type="Proteomes" id="UP000567246"/>
    </source>
</evidence>
<feature type="compositionally biased region" description="Gly residues" evidence="9">
    <location>
        <begin position="308"/>
        <end position="319"/>
    </location>
</feature>
<evidence type="ECO:0000256" key="3">
    <source>
        <dbReference type="ARBA" id="ARBA00022553"/>
    </source>
</evidence>
<dbReference type="AlphaFoldDB" id="A0A7W9JKI3"/>
<organism evidence="14 15">
    <name type="scientific">Micrococcus endophyticus</name>
    <dbReference type="NCBI Taxonomy" id="455343"/>
    <lineage>
        <taxon>Bacteria</taxon>
        <taxon>Bacillati</taxon>
        <taxon>Actinomycetota</taxon>
        <taxon>Actinomycetes</taxon>
        <taxon>Micrococcales</taxon>
        <taxon>Micrococcaceae</taxon>
        <taxon>Micrococcus</taxon>
    </lineage>
</organism>
<feature type="region of interest" description="Disordered" evidence="9">
    <location>
        <begin position="423"/>
        <end position="443"/>
    </location>
</feature>
<dbReference type="GO" id="GO:0005524">
    <property type="term" value="F:ATP binding"/>
    <property type="evidence" value="ECO:0007669"/>
    <property type="project" value="UniProtKB-KW"/>
</dbReference>
<feature type="region of interest" description="Disordered" evidence="9">
    <location>
        <begin position="280"/>
        <end position="350"/>
    </location>
</feature>
<evidence type="ECO:0000256" key="8">
    <source>
        <dbReference type="ARBA" id="ARBA00023012"/>
    </source>
</evidence>
<evidence type="ECO:0000256" key="7">
    <source>
        <dbReference type="ARBA" id="ARBA00022840"/>
    </source>
</evidence>
<dbReference type="SUPFAM" id="SSF55874">
    <property type="entry name" value="ATPase domain of HSP90 chaperone/DNA topoisomerase II/histidine kinase"/>
    <property type="match status" value="1"/>
</dbReference>
<evidence type="ECO:0000256" key="10">
    <source>
        <dbReference type="SAM" id="Phobius"/>
    </source>
</evidence>
<feature type="domain" description="Signal transduction histidine kinase subgroup 3 dimerisation and phosphoacceptor" evidence="12">
    <location>
        <begin position="209"/>
        <end position="274"/>
    </location>
</feature>
<dbReference type="EMBL" id="JACHMW010000001">
    <property type="protein sequence ID" value="MBB5849561.1"/>
    <property type="molecule type" value="Genomic_DNA"/>
</dbReference>
<comment type="catalytic activity">
    <reaction evidence="1">
        <text>ATP + protein L-histidine = ADP + protein N-phospho-L-histidine.</text>
        <dbReference type="EC" id="2.7.13.3"/>
    </reaction>
</comment>
<dbReference type="GO" id="GO:0000155">
    <property type="term" value="F:phosphorelay sensor kinase activity"/>
    <property type="evidence" value="ECO:0007669"/>
    <property type="project" value="InterPro"/>
</dbReference>
<keyword evidence="6 14" id="KW-0418">Kinase</keyword>
<evidence type="ECO:0000256" key="5">
    <source>
        <dbReference type="ARBA" id="ARBA00022741"/>
    </source>
</evidence>
<comment type="caution">
    <text evidence="14">The sequence shown here is derived from an EMBL/GenBank/DDBJ whole genome shotgun (WGS) entry which is preliminary data.</text>
</comment>
<keyword evidence="8" id="KW-0902">Two-component regulatory system</keyword>
<evidence type="ECO:0000259" key="12">
    <source>
        <dbReference type="Pfam" id="PF07730"/>
    </source>
</evidence>
<dbReference type="GO" id="GO:0046983">
    <property type="term" value="F:protein dimerization activity"/>
    <property type="evidence" value="ECO:0007669"/>
    <property type="project" value="InterPro"/>
</dbReference>
<dbReference type="InterPro" id="IPR011712">
    <property type="entry name" value="Sig_transdc_His_kin_sub3_dim/P"/>
</dbReference>
<sequence length="478" mass="49416">MNPLHRIDQWMRAHPVRTDVLVSVLLFAVLGLTPWVMLGSLAGPTPGSIVASILIALALIAPWAFRRVRPVASAAAVAAAAVAHLVAGPEFSLALVLVPMTVYNLAANAPRWASFTGLVAALLGGVANGIRVGLFPDPVMRPDGVYEPVDPSLEALLVMVFGCAAVVLTAWAFGDVVRHRRLTVRALEDRNRRLETMALQERRLAASDERNHIAREMHDIVAHSLQVIISQADGARYAAAAKPELAVATLDTIGLTGRAALADMRQLLGVLRETGETVAGVPGVAPDDGAPGPAAGAADEGAADEGAAGAGTAGAGTSPGAGRTRLPADVASRDGRGARQPPGHRPQPTLADVPALIETMRLSGLEVSLLETGAPRRPLPPGGELAAYRIVQEALTNTLRHGGPQASAFLTLAWTGRGLDVQADDDGRGADADPDTRGSGQGLRGVAERVALFGGTVETGPRAGAGYRVSAHLPYSAV</sequence>
<dbReference type="Pfam" id="PF23539">
    <property type="entry name" value="DUF7134"/>
    <property type="match status" value="1"/>
</dbReference>
<evidence type="ECO:0000259" key="11">
    <source>
        <dbReference type="Pfam" id="PF02518"/>
    </source>
</evidence>
<dbReference type="Proteomes" id="UP000567246">
    <property type="component" value="Unassembled WGS sequence"/>
</dbReference>
<keyword evidence="7" id="KW-0067">ATP-binding</keyword>
<feature type="transmembrane region" description="Helical" evidence="10">
    <location>
        <begin position="77"/>
        <end position="100"/>
    </location>
</feature>
<feature type="transmembrane region" description="Helical" evidence="10">
    <location>
        <begin position="20"/>
        <end position="42"/>
    </location>
</feature>
<dbReference type="InterPro" id="IPR036890">
    <property type="entry name" value="HATPase_C_sf"/>
</dbReference>
<dbReference type="Pfam" id="PF07730">
    <property type="entry name" value="HisKA_3"/>
    <property type="match status" value="1"/>
</dbReference>
<keyword evidence="10" id="KW-1133">Transmembrane helix</keyword>
<feature type="transmembrane region" description="Helical" evidence="10">
    <location>
        <begin position="112"/>
        <end position="134"/>
    </location>
</feature>
<feature type="domain" description="Histidine kinase/HSP90-like ATPase" evidence="11">
    <location>
        <begin position="384"/>
        <end position="475"/>
    </location>
</feature>
<keyword evidence="10" id="KW-0472">Membrane</keyword>
<dbReference type="GO" id="GO:0016020">
    <property type="term" value="C:membrane"/>
    <property type="evidence" value="ECO:0007669"/>
    <property type="project" value="InterPro"/>
</dbReference>
<feature type="transmembrane region" description="Helical" evidence="10">
    <location>
        <begin position="48"/>
        <end position="65"/>
    </location>
</feature>
<keyword evidence="10" id="KW-0812">Transmembrane</keyword>
<evidence type="ECO:0000259" key="13">
    <source>
        <dbReference type="Pfam" id="PF23539"/>
    </source>
</evidence>
<accession>A0A7W9JKI3</accession>
<gene>
    <name evidence="14" type="ORF">HDA33_002125</name>
</gene>